<protein>
    <recommendedName>
        <fullName evidence="1">Integrase catalytic domain-containing protein</fullName>
    </recommendedName>
</protein>
<dbReference type="EMBL" id="CP133614">
    <property type="protein sequence ID" value="WMV18708.1"/>
    <property type="molecule type" value="Genomic_DNA"/>
</dbReference>
<keyword evidence="3" id="KW-1185">Reference proteome</keyword>
<evidence type="ECO:0000313" key="3">
    <source>
        <dbReference type="Proteomes" id="UP001234989"/>
    </source>
</evidence>
<gene>
    <name evidence="2" type="ORF">MTR67_012093</name>
</gene>
<dbReference type="InterPro" id="IPR036397">
    <property type="entry name" value="RNaseH_sf"/>
</dbReference>
<dbReference type="Gene3D" id="3.30.420.10">
    <property type="entry name" value="Ribonuclease H-like superfamily/Ribonuclease H"/>
    <property type="match status" value="1"/>
</dbReference>
<organism evidence="2 3">
    <name type="scientific">Solanum verrucosum</name>
    <dbReference type="NCBI Taxonomy" id="315347"/>
    <lineage>
        <taxon>Eukaryota</taxon>
        <taxon>Viridiplantae</taxon>
        <taxon>Streptophyta</taxon>
        <taxon>Embryophyta</taxon>
        <taxon>Tracheophyta</taxon>
        <taxon>Spermatophyta</taxon>
        <taxon>Magnoliopsida</taxon>
        <taxon>eudicotyledons</taxon>
        <taxon>Gunneridae</taxon>
        <taxon>Pentapetalae</taxon>
        <taxon>asterids</taxon>
        <taxon>lamiids</taxon>
        <taxon>Solanales</taxon>
        <taxon>Solanaceae</taxon>
        <taxon>Solanoideae</taxon>
        <taxon>Solaneae</taxon>
        <taxon>Solanum</taxon>
    </lineage>
</organism>
<dbReference type="GO" id="GO:0015074">
    <property type="term" value="P:DNA integration"/>
    <property type="evidence" value="ECO:0007669"/>
    <property type="project" value="InterPro"/>
</dbReference>
<dbReference type="GO" id="GO:0003676">
    <property type="term" value="F:nucleic acid binding"/>
    <property type="evidence" value="ECO:0007669"/>
    <property type="project" value="InterPro"/>
</dbReference>
<dbReference type="InterPro" id="IPR012337">
    <property type="entry name" value="RNaseH-like_sf"/>
</dbReference>
<dbReference type="PROSITE" id="PS50994">
    <property type="entry name" value="INTEGRASE"/>
    <property type="match status" value="1"/>
</dbReference>
<dbReference type="PANTHER" id="PTHR45835">
    <property type="entry name" value="YALI0A06105P"/>
    <property type="match status" value="1"/>
</dbReference>
<evidence type="ECO:0000313" key="2">
    <source>
        <dbReference type="EMBL" id="WMV18708.1"/>
    </source>
</evidence>
<evidence type="ECO:0000259" key="1">
    <source>
        <dbReference type="PROSITE" id="PS50994"/>
    </source>
</evidence>
<dbReference type="Proteomes" id="UP001234989">
    <property type="component" value="Chromosome 3"/>
</dbReference>
<dbReference type="PANTHER" id="PTHR45835:SF99">
    <property type="entry name" value="CHROMO DOMAIN-CONTAINING PROTEIN-RELATED"/>
    <property type="match status" value="1"/>
</dbReference>
<feature type="domain" description="Integrase catalytic" evidence="1">
    <location>
        <begin position="1"/>
        <end position="97"/>
    </location>
</feature>
<dbReference type="InterPro" id="IPR001584">
    <property type="entry name" value="Integrase_cat-core"/>
</dbReference>
<dbReference type="SUPFAM" id="SSF53098">
    <property type="entry name" value="Ribonuclease H-like"/>
    <property type="match status" value="1"/>
</dbReference>
<proteinExistence type="predicted"/>
<name>A0AAF0Q9Q4_SOLVR</name>
<dbReference type="AlphaFoldDB" id="A0AAF0Q9Q4"/>
<sequence length="103" mass="11360">MGCAFLSSQTVVSNSHPSFGGSYIMNWAQLTFSTTFHPQTGGQSERTIHVLEDMLMACAIDFGGHWDKLLPLCEFSYNNSYHSSIDMAPFEALYGRGCRSPIG</sequence>
<accession>A0AAF0Q9Q4</accession>
<reference evidence="2" key="1">
    <citation type="submission" date="2023-08" db="EMBL/GenBank/DDBJ databases">
        <title>A de novo genome assembly of Solanum verrucosum Schlechtendal, a Mexican diploid species geographically isolated from the other diploid A-genome species in potato relatives.</title>
        <authorList>
            <person name="Hosaka K."/>
        </authorList>
    </citation>
    <scope>NUCLEOTIDE SEQUENCE</scope>
    <source>
        <tissue evidence="2">Young leaves</tissue>
    </source>
</reference>